<gene>
    <name evidence="3" type="ORF">J40TS1_41220</name>
</gene>
<dbReference type="PROSITE" id="PS51257">
    <property type="entry name" value="PROKAR_LIPOPROTEIN"/>
    <property type="match status" value="1"/>
</dbReference>
<feature type="signal peptide" evidence="2">
    <location>
        <begin position="1"/>
        <end position="24"/>
    </location>
</feature>
<dbReference type="AlphaFoldDB" id="A0A919YRR2"/>
<accession>A0A919YRR2</accession>
<keyword evidence="4" id="KW-1185">Reference proteome</keyword>
<reference evidence="3" key="1">
    <citation type="submission" date="2021-03" db="EMBL/GenBank/DDBJ databases">
        <title>Antimicrobial resistance genes in bacteria isolated from Japanese honey, and their potential for conferring macrolide and lincosamide resistance in the American foulbrood pathogen Paenibacillus larvae.</title>
        <authorList>
            <person name="Okamoto M."/>
            <person name="Kumagai M."/>
            <person name="Kanamori H."/>
            <person name="Takamatsu D."/>
        </authorList>
    </citation>
    <scope>NUCLEOTIDE SEQUENCE</scope>
    <source>
        <strain evidence="3">J40TS1</strain>
    </source>
</reference>
<evidence type="ECO:0000313" key="4">
    <source>
        <dbReference type="Proteomes" id="UP000683139"/>
    </source>
</evidence>
<name>A0A919YRR2_9BACL</name>
<dbReference type="Gene3D" id="2.60.40.10">
    <property type="entry name" value="Immunoglobulins"/>
    <property type="match status" value="1"/>
</dbReference>
<evidence type="ECO:0008006" key="5">
    <source>
        <dbReference type="Google" id="ProtNLM"/>
    </source>
</evidence>
<organism evidence="3 4">
    <name type="scientific">Paenibacillus montaniterrae</name>
    <dbReference type="NCBI Taxonomy" id="429341"/>
    <lineage>
        <taxon>Bacteria</taxon>
        <taxon>Bacillati</taxon>
        <taxon>Bacillota</taxon>
        <taxon>Bacilli</taxon>
        <taxon>Bacillales</taxon>
        <taxon>Paenibacillaceae</taxon>
        <taxon>Paenibacillus</taxon>
    </lineage>
</organism>
<protein>
    <recommendedName>
        <fullName evidence="5">HYR domain-containing protein</fullName>
    </recommendedName>
</protein>
<dbReference type="RefSeq" id="WP_213518974.1">
    <property type="nucleotide sequence ID" value="NZ_BOSE01000009.1"/>
</dbReference>
<proteinExistence type="predicted"/>
<dbReference type="Proteomes" id="UP000683139">
    <property type="component" value="Unassembled WGS sequence"/>
</dbReference>
<dbReference type="SUPFAM" id="SSF53850">
    <property type="entry name" value="Periplasmic binding protein-like II"/>
    <property type="match status" value="1"/>
</dbReference>
<evidence type="ECO:0000256" key="2">
    <source>
        <dbReference type="SAM" id="SignalP"/>
    </source>
</evidence>
<dbReference type="EMBL" id="BOSE01000009">
    <property type="protein sequence ID" value="GIP18480.1"/>
    <property type="molecule type" value="Genomic_DNA"/>
</dbReference>
<feature type="chain" id="PRO_5039094945" description="HYR domain-containing protein" evidence="2">
    <location>
        <begin position="25"/>
        <end position="688"/>
    </location>
</feature>
<evidence type="ECO:0000256" key="1">
    <source>
        <dbReference type="SAM" id="MobiDB-lite"/>
    </source>
</evidence>
<comment type="caution">
    <text evidence="3">The sequence shown here is derived from an EMBL/GenBank/DDBJ whole genome shotgun (WGS) entry which is preliminary data.</text>
</comment>
<feature type="compositionally biased region" description="Low complexity" evidence="1">
    <location>
        <begin position="35"/>
        <end position="50"/>
    </location>
</feature>
<sequence length="688" mass="75548">MVTRSKKALIVLMTMVLTVLLLSACTKSENTPKPTNSNTENTEQTNNNETPSGEPTVIVFGTHWQPGDDPNWTDPVTGEPGMPPDQLAARKAAEEAVLNELNVKIEWKQYPEDIRESLLKSVLANDPIVDIALLWGGSQGTLLGQNIFQPLDQYKDIFADPDDQWMFGNQMFGGTYFLNYILEFVPHWPLVYNIDYLDQVDALKENGQTVYPHDLWKKGEWTWSKFEDYLTKINEYYANKMSPVRTDVPIKAFQTDYRQTAYQAIHSNGGAVYGANGLAADSAETKQAIEYIDRLMNKNLMFTARYNDSEPSPGWTWNANDFGNGETVFTNMVPWLAAGAGQTLAGRGESMGVVPFPRPDHLSADDAKYQQLVAPGNQMAVLKGIDEERTKLALEAYKIYWSTSYKTLANSDKALDYLTTQAKTAALNFGLDVTNETYGEAVMEAFLGLSKDPVPNEFATILSWGPMWEEQIMGSSIYGLNGTPKYAAAIDANKNRILDAMSSTENALSASEPVDNMPPFFTETGTPIAIAAGTDPATVNWNEFVTAADGVDGDIPFDKVVVDTSAIDFSAIAKYEGGLVLSAKDAAGNEGSSKYSVVIYDPNNTTAPTITAKAEYRAIKVEEDVSAINWKDDFIETAVDKDGFDVKANLTADVSELDATTPGEYDVAITVTDFAGNTSNLTLKVKVE</sequence>
<feature type="region of interest" description="Disordered" evidence="1">
    <location>
        <begin position="27"/>
        <end position="55"/>
    </location>
</feature>
<dbReference type="Gene3D" id="3.40.190.10">
    <property type="entry name" value="Periplasmic binding protein-like II"/>
    <property type="match status" value="1"/>
</dbReference>
<evidence type="ECO:0000313" key="3">
    <source>
        <dbReference type="EMBL" id="GIP18480.1"/>
    </source>
</evidence>
<keyword evidence="2" id="KW-0732">Signal</keyword>
<dbReference type="InterPro" id="IPR013783">
    <property type="entry name" value="Ig-like_fold"/>
</dbReference>